<evidence type="ECO:0000256" key="4">
    <source>
        <dbReference type="ARBA" id="ARBA00022722"/>
    </source>
</evidence>
<feature type="short sequence motif" description="RCR-2" evidence="12">
    <location>
        <begin position="94"/>
        <end position="96"/>
    </location>
</feature>
<evidence type="ECO:0000256" key="7">
    <source>
        <dbReference type="ARBA" id="ARBA00022759"/>
    </source>
</evidence>
<dbReference type="InterPro" id="IPR014835">
    <property type="entry name" value="NS1-Nuc"/>
</dbReference>
<feature type="short sequence motif" description="RCR-3" evidence="12">
    <location>
        <begin position="153"/>
        <end position="157"/>
    </location>
</feature>
<dbReference type="GO" id="GO:0004519">
    <property type="term" value="F:endonuclease activity"/>
    <property type="evidence" value="ECO:0007669"/>
    <property type="project" value="UniProtKB-UniRule"/>
</dbReference>
<evidence type="ECO:0000256" key="3">
    <source>
        <dbReference type="ARBA" id="ARBA00022705"/>
    </source>
</evidence>
<keyword evidence="4 12" id="KW-0540">Nuclease</keyword>
<sequence>METFWYGVVNAFADPVKSLPGCNYEAPFFNVALTSRSNQMWDTIQSSPYANCARLGEWLFQLLRRQISLHHRQATEPALFLQAEKAEGDGGRLHIHYVVSTSLGNPRECRALFNAVEVELSATLLRAGLQFFLPRKNKNGGWQSCNEDFIVSYLLPKQPPHNAIYAWTNMSGLIGDACLNKQVRATLTKERPSTSGNIGPIHRAVQGDKFRDLVDHCIENFCFNDEDLRDQFPECWFSFACTTTGLMQLKQAFKVVESELPRKCSAGLAIVRCLKLDDVKRRAQDMKKFEPANNKVCQLLTLQGYDWQEASCLFWAWSTKQTGKRNAIWLTGEPTTGKTLLASAIANAVKHYGCVNWTNENFPFNDIPGKLLAWWEEGAMSSKVVEAAKALMSGASIRIDRKNNDSTLCRPPPFIITSNGDITVVTAGNVLDFSHQQALEDRMFKFTFENRLQPDFGIISTTDVQDFFLMGYRLLNVTHPDNSCLKQGVRYAPHVIPKRYLAEFYEKSDPIEDAEAAEPLDSPPSKRVRFAEAATIAPTDVSNTHPRAETSTSAAGATTETTTSAIADEEDFSDLLEYLETCGQALEAEDQEH</sequence>
<dbReference type="InterPro" id="IPR001257">
    <property type="entry name" value="Parvovirus_NS1_helicase"/>
</dbReference>
<evidence type="ECO:0000313" key="16">
    <source>
        <dbReference type="EMBL" id="AYO89400.1"/>
    </source>
</evidence>
<proteinExistence type="predicted"/>
<feature type="region of interest" description="Disordered" evidence="13">
    <location>
        <begin position="537"/>
        <end position="570"/>
    </location>
</feature>
<name>A0A3G2VQE2_9VIRU</name>
<dbReference type="GO" id="GO:0006260">
    <property type="term" value="P:DNA replication"/>
    <property type="evidence" value="ECO:0007669"/>
    <property type="project" value="UniProtKB-UniRule"/>
</dbReference>
<dbReference type="Gene3D" id="3.40.1310.20">
    <property type="match status" value="1"/>
</dbReference>
<protein>
    <submittedName>
        <fullName evidence="16">Nonstructural protein</fullName>
    </submittedName>
</protein>
<evidence type="ECO:0000256" key="5">
    <source>
        <dbReference type="ARBA" id="ARBA00022723"/>
    </source>
</evidence>
<dbReference type="PROSITE" id="PS51206">
    <property type="entry name" value="SF3_HELICASE_1"/>
    <property type="match status" value="1"/>
</dbReference>
<keyword evidence="10 12" id="KW-0190">Covalent protein-DNA linkage</keyword>
<dbReference type="Gene3D" id="3.40.50.300">
    <property type="entry name" value="P-loop containing nucleotide triphosphate hydrolases"/>
    <property type="match status" value="1"/>
</dbReference>
<dbReference type="EMBL" id="MH500787">
    <property type="protein sequence ID" value="AYO89400.1"/>
    <property type="molecule type" value="Genomic_DNA"/>
</dbReference>
<comment type="subcellular location">
    <subcellularLocation>
        <location evidence="1 12">Host nucleus</location>
    </subcellularLocation>
</comment>
<dbReference type="InterPro" id="IPR027417">
    <property type="entry name" value="P-loop_NTPase"/>
</dbReference>
<dbReference type="InterPro" id="IPR014015">
    <property type="entry name" value="Helicase_SF3_DNA-vir"/>
</dbReference>
<evidence type="ECO:0000256" key="11">
    <source>
        <dbReference type="ARBA" id="ARBA00023125"/>
    </source>
</evidence>
<evidence type="ECO:0000256" key="13">
    <source>
        <dbReference type="SAM" id="MobiDB-lite"/>
    </source>
</evidence>
<keyword evidence="5" id="KW-0479">Metal-binding</keyword>
<dbReference type="GO" id="GO:0019079">
    <property type="term" value="P:viral genome replication"/>
    <property type="evidence" value="ECO:0007669"/>
    <property type="project" value="InterPro"/>
</dbReference>
<evidence type="ECO:0000256" key="10">
    <source>
        <dbReference type="ARBA" id="ARBA00023124"/>
    </source>
</evidence>
<evidence type="ECO:0000256" key="1">
    <source>
        <dbReference type="ARBA" id="ARBA00004147"/>
    </source>
</evidence>
<dbReference type="PROSITE" id="PS52022">
    <property type="entry name" value="PV_NS1_NUC"/>
    <property type="match status" value="1"/>
</dbReference>
<evidence type="ECO:0000256" key="9">
    <source>
        <dbReference type="ARBA" id="ARBA00022840"/>
    </source>
</evidence>
<keyword evidence="7 12" id="KW-0255">Endonuclease</keyword>
<keyword evidence="3 12" id="KW-0235">DNA replication</keyword>
<evidence type="ECO:0000259" key="14">
    <source>
        <dbReference type="PROSITE" id="PS51206"/>
    </source>
</evidence>
<evidence type="ECO:0000256" key="8">
    <source>
        <dbReference type="ARBA" id="ARBA00022801"/>
    </source>
</evidence>
<keyword evidence="6 12" id="KW-0547">Nucleotide-binding</keyword>
<dbReference type="GO" id="GO:0016787">
    <property type="term" value="F:hydrolase activity"/>
    <property type="evidence" value="ECO:0007669"/>
    <property type="project" value="UniProtKB-KW"/>
</dbReference>
<dbReference type="Pfam" id="PF08724">
    <property type="entry name" value="Rep_N"/>
    <property type="match status" value="1"/>
</dbReference>
<keyword evidence="2 12" id="KW-1048">Host nucleus</keyword>
<evidence type="ECO:0000256" key="12">
    <source>
        <dbReference type="PROSITE-ProRule" id="PRU01366"/>
    </source>
</evidence>
<keyword evidence="11 12" id="KW-0238">DNA-binding</keyword>
<feature type="active site" description="For nuclease activity" evidence="12">
    <location>
        <position position="153"/>
    </location>
</feature>
<dbReference type="InterPro" id="IPR049901">
    <property type="entry name" value="PV_NS1-NUC"/>
</dbReference>
<dbReference type="Pfam" id="PF01057">
    <property type="entry name" value="Parvo_NS1"/>
    <property type="match status" value="1"/>
</dbReference>
<dbReference type="GO" id="GO:0003677">
    <property type="term" value="F:DNA binding"/>
    <property type="evidence" value="ECO:0007669"/>
    <property type="project" value="UniProtKB-UniRule"/>
</dbReference>
<accession>A0A3G2VQE2</accession>
<keyword evidence="9" id="KW-0067">ATP-binding</keyword>
<keyword evidence="8 12" id="KW-0378">Hydrolase</keyword>
<organism evidence="16">
    <name type="scientific">Equine parvovirus H</name>
    <dbReference type="NCBI Taxonomy" id="2079554"/>
    <lineage>
        <taxon>Viruses</taxon>
        <taxon>Monodnaviria</taxon>
        <taxon>Shotokuvirae</taxon>
        <taxon>Cossaviricota</taxon>
        <taxon>Quintoviricetes</taxon>
        <taxon>Piccovirales</taxon>
        <taxon>Parvoviridae</taxon>
        <taxon>Parvovirinae</taxon>
    </lineage>
</organism>
<dbReference type="SUPFAM" id="SSF52540">
    <property type="entry name" value="P-loop containing nucleoside triphosphate hydrolases"/>
    <property type="match status" value="1"/>
</dbReference>
<feature type="compositionally biased region" description="Low complexity" evidence="13">
    <location>
        <begin position="549"/>
        <end position="566"/>
    </location>
</feature>
<feature type="domain" description="SF3 helicase" evidence="14">
    <location>
        <begin position="294"/>
        <end position="461"/>
    </location>
</feature>
<dbReference type="GO" id="GO:0046872">
    <property type="term" value="F:metal ion binding"/>
    <property type="evidence" value="ECO:0007669"/>
    <property type="project" value="UniProtKB-KW"/>
</dbReference>
<feature type="domain" description="PV NS1-Nuc" evidence="15">
    <location>
        <begin position="1"/>
        <end position="199"/>
    </location>
</feature>
<evidence type="ECO:0000256" key="2">
    <source>
        <dbReference type="ARBA" id="ARBA00022562"/>
    </source>
</evidence>
<dbReference type="GO" id="GO:0005524">
    <property type="term" value="F:ATP binding"/>
    <property type="evidence" value="ECO:0007669"/>
    <property type="project" value="UniProtKB-KW"/>
</dbReference>
<evidence type="ECO:0000259" key="15">
    <source>
        <dbReference type="PROSITE" id="PS52022"/>
    </source>
</evidence>
<dbReference type="GO" id="GO:0042025">
    <property type="term" value="C:host cell nucleus"/>
    <property type="evidence" value="ECO:0007669"/>
    <property type="project" value="UniProtKB-SubCell"/>
</dbReference>
<dbReference type="SUPFAM" id="SSF55464">
    <property type="entry name" value="Origin of replication-binding domain, RBD-like"/>
    <property type="match status" value="1"/>
</dbReference>
<evidence type="ECO:0000256" key="6">
    <source>
        <dbReference type="ARBA" id="ARBA00022741"/>
    </source>
</evidence>
<reference evidence="16" key="1">
    <citation type="journal article" date="2018" name="Emerg. Microbes Infect.">
        <title>Identification and genetic characterization of a novel parvovirus associated with serum hepatitis in horses in China.</title>
        <authorList>
            <person name="Lu G."/>
            <person name="Sun L."/>
            <person name="Ou J."/>
            <person name="Xu H."/>
            <person name="Wu L."/>
            <person name="Li S."/>
        </authorList>
    </citation>
    <scope>NUCLEOTIDE SEQUENCE</scope>
    <source>
        <strain evidence="16">C11</strain>
    </source>
</reference>